<dbReference type="Proteomes" id="UP001501116">
    <property type="component" value="Unassembled WGS sequence"/>
</dbReference>
<dbReference type="EMBL" id="BAAANN010000003">
    <property type="protein sequence ID" value="GAA1945079.1"/>
    <property type="molecule type" value="Genomic_DNA"/>
</dbReference>
<name>A0ABN2Q5Q4_9PSEU</name>
<proteinExistence type="predicted"/>
<protein>
    <recommendedName>
        <fullName evidence="1">Methyltransferase domain-containing protein</fullName>
    </recommendedName>
</protein>
<evidence type="ECO:0000259" key="1">
    <source>
        <dbReference type="Pfam" id="PF13649"/>
    </source>
</evidence>
<feature type="domain" description="Methyltransferase" evidence="1">
    <location>
        <begin position="24"/>
        <end position="87"/>
    </location>
</feature>
<evidence type="ECO:0000313" key="3">
    <source>
        <dbReference type="Proteomes" id="UP001501116"/>
    </source>
</evidence>
<keyword evidence="3" id="KW-1185">Reference proteome</keyword>
<evidence type="ECO:0000313" key="2">
    <source>
        <dbReference type="EMBL" id="GAA1945079.1"/>
    </source>
</evidence>
<reference evidence="2 3" key="1">
    <citation type="journal article" date="2019" name="Int. J. Syst. Evol. Microbiol.">
        <title>The Global Catalogue of Microorganisms (GCM) 10K type strain sequencing project: providing services to taxonomists for standard genome sequencing and annotation.</title>
        <authorList>
            <consortium name="The Broad Institute Genomics Platform"/>
            <consortium name="The Broad Institute Genome Sequencing Center for Infectious Disease"/>
            <person name="Wu L."/>
            <person name="Ma J."/>
        </authorList>
    </citation>
    <scope>NUCLEOTIDE SEQUENCE [LARGE SCALE GENOMIC DNA]</scope>
    <source>
        <strain evidence="2 3">JCM 14545</strain>
    </source>
</reference>
<dbReference type="Gene3D" id="3.40.50.150">
    <property type="entry name" value="Vaccinia Virus protein VP39"/>
    <property type="match status" value="1"/>
</dbReference>
<gene>
    <name evidence="2" type="ORF">GCM10009754_11120</name>
</gene>
<dbReference type="InterPro" id="IPR041698">
    <property type="entry name" value="Methyltransf_25"/>
</dbReference>
<dbReference type="SUPFAM" id="SSF53335">
    <property type="entry name" value="S-adenosyl-L-methionine-dependent methyltransferases"/>
    <property type="match status" value="1"/>
</dbReference>
<accession>A0ABN2Q5Q4</accession>
<sequence>MTWGSRFSGALAATLLDSRPGDVVLDLGRGPGADLAAFAGAAGADGHVIGIDHDPAPLGKARAAAHRTAEGGIHALGLPDSSADRAYTDRVRSTSAIRRRS</sequence>
<dbReference type="InterPro" id="IPR029063">
    <property type="entry name" value="SAM-dependent_MTases_sf"/>
</dbReference>
<dbReference type="Pfam" id="PF13649">
    <property type="entry name" value="Methyltransf_25"/>
    <property type="match status" value="1"/>
</dbReference>
<comment type="caution">
    <text evidence="2">The sequence shown here is derived from an EMBL/GenBank/DDBJ whole genome shotgun (WGS) entry which is preliminary data.</text>
</comment>
<dbReference type="RefSeq" id="WP_344414103.1">
    <property type="nucleotide sequence ID" value="NZ_BAAANN010000003.1"/>
</dbReference>
<organism evidence="2 3">
    <name type="scientific">Amycolatopsis minnesotensis</name>
    <dbReference type="NCBI Taxonomy" id="337894"/>
    <lineage>
        <taxon>Bacteria</taxon>
        <taxon>Bacillati</taxon>
        <taxon>Actinomycetota</taxon>
        <taxon>Actinomycetes</taxon>
        <taxon>Pseudonocardiales</taxon>
        <taxon>Pseudonocardiaceae</taxon>
        <taxon>Amycolatopsis</taxon>
    </lineage>
</organism>